<dbReference type="HOGENOM" id="CLU_116321_0_1_5"/>
<dbReference type="EMBL" id="CP000157">
    <property type="protein sequence ID" value="ABC62148.1"/>
    <property type="molecule type" value="Genomic_DNA"/>
</dbReference>
<dbReference type="Pfam" id="PF07885">
    <property type="entry name" value="Ion_trans_2"/>
    <property type="match status" value="1"/>
</dbReference>
<feature type="transmembrane region" description="Helical" evidence="1">
    <location>
        <begin position="100"/>
        <end position="117"/>
    </location>
</feature>
<feature type="transmembrane region" description="Helical" evidence="1">
    <location>
        <begin position="124"/>
        <end position="146"/>
    </location>
</feature>
<keyword evidence="4" id="KW-1185">Reference proteome</keyword>
<dbReference type="STRING" id="314225.ELI_00280"/>
<dbReference type="eggNOG" id="ENOG5031669">
    <property type="taxonomic scope" value="Bacteria"/>
</dbReference>
<dbReference type="Proteomes" id="UP000008808">
    <property type="component" value="Chromosome"/>
</dbReference>
<keyword evidence="1" id="KW-0472">Membrane</keyword>
<dbReference type="KEGG" id="eli:ELI_00280"/>
<feature type="transmembrane region" description="Helical" evidence="1">
    <location>
        <begin position="15"/>
        <end position="34"/>
    </location>
</feature>
<proteinExistence type="predicted"/>
<dbReference type="Gene3D" id="1.10.287.70">
    <property type="match status" value="1"/>
</dbReference>
<evidence type="ECO:0000313" key="3">
    <source>
        <dbReference type="EMBL" id="ABC62148.1"/>
    </source>
</evidence>
<accession>Q2NDU3</accession>
<organism evidence="3 4">
    <name type="scientific">Erythrobacter litoralis (strain HTCC2594)</name>
    <dbReference type="NCBI Taxonomy" id="314225"/>
    <lineage>
        <taxon>Bacteria</taxon>
        <taxon>Pseudomonadati</taxon>
        <taxon>Pseudomonadota</taxon>
        <taxon>Alphaproteobacteria</taxon>
        <taxon>Sphingomonadales</taxon>
        <taxon>Erythrobacteraceae</taxon>
        <taxon>Erythrobacter/Porphyrobacter group</taxon>
        <taxon>Erythrobacter</taxon>
    </lineage>
</organism>
<protein>
    <recommendedName>
        <fullName evidence="2">Potassium channel domain-containing protein</fullName>
    </recommendedName>
</protein>
<gene>
    <name evidence="3" type="ordered locus">ELI_00280</name>
</gene>
<feature type="domain" description="Potassium channel" evidence="2">
    <location>
        <begin position="67"/>
        <end position="142"/>
    </location>
</feature>
<name>Q2NDU3_ERYLH</name>
<sequence>MAGGLQRQKDDDTGMIEALGISFVLIALTIAIHYEALRATSNWIVDLPIYPRARMIVVLAVAMVSHLVQVVLYAFAYLWMDAQGTMGDVGGVENPAFADMFYFSITSYTTLGIGDLFPHGHIRLVSGIEALNGLVLVGWTASFTYLKMERYWRVPEEVARDDFGTTKND</sequence>
<feature type="transmembrane region" description="Helical" evidence="1">
    <location>
        <begin position="55"/>
        <end position="80"/>
    </location>
</feature>
<evidence type="ECO:0000313" key="4">
    <source>
        <dbReference type="Proteomes" id="UP000008808"/>
    </source>
</evidence>
<keyword evidence="1" id="KW-0812">Transmembrane</keyword>
<dbReference type="SUPFAM" id="SSF81324">
    <property type="entry name" value="Voltage-gated potassium channels"/>
    <property type="match status" value="1"/>
</dbReference>
<evidence type="ECO:0000259" key="2">
    <source>
        <dbReference type="Pfam" id="PF07885"/>
    </source>
</evidence>
<keyword evidence="1" id="KW-1133">Transmembrane helix</keyword>
<evidence type="ECO:0000256" key="1">
    <source>
        <dbReference type="SAM" id="Phobius"/>
    </source>
</evidence>
<reference evidence="4" key="1">
    <citation type="journal article" date="2009" name="J. Bacteriol.">
        <title>Complete genome sequence of Erythrobacter litoralis HTCC2594.</title>
        <authorList>
            <person name="Oh H.M."/>
            <person name="Giovannoni S.J."/>
            <person name="Ferriera S."/>
            <person name="Johnson J."/>
            <person name="Cho J.C."/>
        </authorList>
    </citation>
    <scope>NUCLEOTIDE SEQUENCE [LARGE SCALE GENOMIC DNA]</scope>
    <source>
        <strain evidence="4">HTCC2594</strain>
    </source>
</reference>
<dbReference type="AlphaFoldDB" id="Q2NDU3"/>
<dbReference type="InterPro" id="IPR013099">
    <property type="entry name" value="K_chnl_dom"/>
</dbReference>